<dbReference type="HOGENOM" id="CLU_1503397_0_0_1"/>
<name>M2Y1S5_DOTSN</name>
<organism evidence="2 3">
    <name type="scientific">Dothistroma septosporum (strain NZE10 / CBS 128990)</name>
    <name type="common">Red band needle blight fungus</name>
    <name type="synonym">Mycosphaerella pini</name>
    <dbReference type="NCBI Taxonomy" id="675120"/>
    <lineage>
        <taxon>Eukaryota</taxon>
        <taxon>Fungi</taxon>
        <taxon>Dikarya</taxon>
        <taxon>Ascomycota</taxon>
        <taxon>Pezizomycotina</taxon>
        <taxon>Dothideomycetes</taxon>
        <taxon>Dothideomycetidae</taxon>
        <taxon>Mycosphaerellales</taxon>
        <taxon>Mycosphaerellaceae</taxon>
        <taxon>Dothistroma</taxon>
    </lineage>
</organism>
<evidence type="ECO:0000259" key="1">
    <source>
        <dbReference type="PROSITE" id="PS50181"/>
    </source>
</evidence>
<proteinExistence type="predicted"/>
<evidence type="ECO:0000313" key="2">
    <source>
        <dbReference type="EMBL" id="EME39259.1"/>
    </source>
</evidence>
<dbReference type="SUPFAM" id="SSF81383">
    <property type="entry name" value="F-box domain"/>
    <property type="match status" value="1"/>
</dbReference>
<dbReference type="AlphaFoldDB" id="M2Y1S5"/>
<feature type="domain" description="F-box" evidence="1">
    <location>
        <begin position="1"/>
        <end position="49"/>
    </location>
</feature>
<gene>
    <name evidence="2" type="ORF">DOTSEDRAFT_38479</name>
</gene>
<dbReference type="Proteomes" id="UP000016933">
    <property type="component" value="Unassembled WGS sequence"/>
</dbReference>
<dbReference type="OMA" id="RWYDIRG"/>
<accession>M2Y1S5</accession>
<dbReference type="InterPro" id="IPR036047">
    <property type="entry name" value="F-box-like_dom_sf"/>
</dbReference>
<protein>
    <recommendedName>
        <fullName evidence="1">F-box domain-containing protein</fullName>
    </recommendedName>
</protein>
<dbReference type="Pfam" id="PF12937">
    <property type="entry name" value="F-box-like"/>
    <property type="match status" value="1"/>
</dbReference>
<dbReference type="EMBL" id="KB446545">
    <property type="protein sequence ID" value="EME39259.1"/>
    <property type="molecule type" value="Genomic_DNA"/>
</dbReference>
<dbReference type="OrthoDB" id="3648741at2759"/>
<dbReference type="PROSITE" id="PS50181">
    <property type="entry name" value="FBOX"/>
    <property type="match status" value="1"/>
</dbReference>
<dbReference type="InterPro" id="IPR001810">
    <property type="entry name" value="F-box_dom"/>
</dbReference>
<dbReference type="eggNOG" id="ENOG502TFAN">
    <property type="taxonomic scope" value="Eukaryota"/>
</dbReference>
<sequence length="179" mass="20304">MLPSLPTEIWLSILQHLSPQDLYLNTLNVNKRLRSCSDDILSNESLRNFTVSMSFGLGASTRARWYDIRGSVTMSFTSVSKRNPQYALFEKISVLPDTCHRRVQDTWNRICVAGVGSDVLWRVQLHRNASDESATTGSDVRAVKLPSLVVSEDHGVWCDWRELMGVYFKHGKVRETSSV</sequence>
<reference evidence="3" key="1">
    <citation type="journal article" date="2012" name="PLoS Genet.">
        <title>The genomes of the fungal plant pathogens Cladosporium fulvum and Dothistroma septosporum reveal adaptation to different hosts and lifestyles but also signatures of common ancestry.</title>
        <authorList>
            <person name="de Wit P.J.G.M."/>
            <person name="van der Burgt A."/>
            <person name="Oekmen B."/>
            <person name="Stergiopoulos I."/>
            <person name="Abd-Elsalam K.A."/>
            <person name="Aerts A.L."/>
            <person name="Bahkali A.H."/>
            <person name="Beenen H.G."/>
            <person name="Chettri P."/>
            <person name="Cox M.P."/>
            <person name="Datema E."/>
            <person name="de Vries R.P."/>
            <person name="Dhillon B."/>
            <person name="Ganley A.R."/>
            <person name="Griffiths S.A."/>
            <person name="Guo Y."/>
            <person name="Hamelin R.C."/>
            <person name="Henrissat B."/>
            <person name="Kabir M.S."/>
            <person name="Jashni M.K."/>
            <person name="Kema G."/>
            <person name="Klaubauf S."/>
            <person name="Lapidus A."/>
            <person name="Levasseur A."/>
            <person name="Lindquist E."/>
            <person name="Mehrabi R."/>
            <person name="Ohm R.A."/>
            <person name="Owen T.J."/>
            <person name="Salamov A."/>
            <person name="Schwelm A."/>
            <person name="Schijlen E."/>
            <person name="Sun H."/>
            <person name="van den Burg H.A."/>
            <person name="van Ham R.C.H.J."/>
            <person name="Zhang S."/>
            <person name="Goodwin S.B."/>
            <person name="Grigoriev I.V."/>
            <person name="Collemare J."/>
            <person name="Bradshaw R.E."/>
        </authorList>
    </citation>
    <scope>NUCLEOTIDE SEQUENCE [LARGE SCALE GENOMIC DNA]</scope>
    <source>
        <strain evidence="3">NZE10 / CBS 128990</strain>
    </source>
</reference>
<reference evidence="2 3" key="2">
    <citation type="journal article" date="2012" name="PLoS Pathog.">
        <title>Diverse lifestyles and strategies of plant pathogenesis encoded in the genomes of eighteen Dothideomycetes fungi.</title>
        <authorList>
            <person name="Ohm R.A."/>
            <person name="Feau N."/>
            <person name="Henrissat B."/>
            <person name="Schoch C.L."/>
            <person name="Horwitz B.A."/>
            <person name="Barry K.W."/>
            <person name="Condon B.J."/>
            <person name="Copeland A.C."/>
            <person name="Dhillon B."/>
            <person name="Glaser F."/>
            <person name="Hesse C.N."/>
            <person name="Kosti I."/>
            <person name="LaButti K."/>
            <person name="Lindquist E.A."/>
            <person name="Lucas S."/>
            <person name="Salamov A.A."/>
            <person name="Bradshaw R.E."/>
            <person name="Ciuffetti L."/>
            <person name="Hamelin R.C."/>
            <person name="Kema G.H.J."/>
            <person name="Lawrence C."/>
            <person name="Scott J.A."/>
            <person name="Spatafora J.W."/>
            <person name="Turgeon B.G."/>
            <person name="de Wit P.J.G.M."/>
            <person name="Zhong S."/>
            <person name="Goodwin S.B."/>
            <person name="Grigoriev I.V."/>
        </authorList>
    </citation>
    <scope>NUCLEOTIDE SEQUENCE [LARGE SCALE GENOMIC DNA]</scope>
    <source>
        <strain evidence="3">NZE10 / CBS 128990</strain>
    </source>
</reference>
<keyword evidence="3" id="KW-1185">Reference proteome</keyword>
<evidence type="ECO:0000313" key="3">
    <source>
        <dbReference type="Proteomes" id="UP000016933"/>
    </source>
</evidence>